<feature type="domain" description="Helix-hairpin-helix DNA-binding motif class 1" evidence="2">
    <location>
        <begin position="200"/>
        <end position="219"/>
    </location>
</feature>
<name>A0ABS8DJG0_9FIRM</name>
<dbReference type="Gene3D" id="3.10.560.10">
    <property type="entry name" value="Outer membrane lipoprotein wza domain like"/>
    <property type="match status" value="1"/>
</dbReference>
<protein>
    <submittedName>
        <fullName evidence="3">ComEA family DNA-binding protein</fullName>
    </submittedName>
</protein>
<evidence type="ECO:0000313" key="4">
    <source>
        <dbReference type="Proteomes" id="UP001299546"/>
    </source>
</evidence>
<keyword evidence="4" id="KW-1185">Reference proteome</keyword>
<dbReference type="Proteomes" id="UP001299546">
    <property type="component" value="Unassembled WGS sequence"/>
</dbReference>
<reference evidence="3 4" key="1">
    <citation type="submission" date="2021-10" db="EMBL/GenBank/DDBJ databases">
        <title>Collection of gut derived symbiotic bacterial strains cultured from healthy donors.</title>
        <authorList>
            <person name="Lin H."/>
            <person name="Littmann E."/>
            <person name="Kohout C."/>
            <person name="Pamer E.G."/>
        </authorList>
    </citation>
    <scope>NUCLEOTIDE SEQUENCE [LARGE SCALE GENOMIC DNA]</scope>
    <source>
        <strain evidence="3 4">DFI.1.165</strain>
    </source>
</reference>
<comment type="caution">
    <text evidence="3">The sequence shown here is derived from an EMBL/GenBank/DDBJ whole genome shotgun (WGS) entry which is preliminary data.</text>
</comment>
<evidence type="ECO:0000313" key="3">
    <source>
        <dbReference type="EMBL" id="MCB7388309.1"/>
    </source>
</evidence>
<dbReference type="PANTHER" id="PTHR21180:SF32">
    <property type="entry name" value="ENDONUCLEASE_EXONUCLEASE_PHOSPHATASE FAMILY DOMAIN-CONTAINING PROTEIN 1"/>
    <property type="match status" value="1"/>
</dbReference>
<dbReference type="InterPro" id="IPR003583">
    <property type="entry name" value="Hlx-hairpin-Hlx_DNA-bd_motif"/>
</dbReference>
<proteinExistence type="predicted"/>
<evidence type="ECO:0000259" key="2">
    <source>
        <dbReference type="SMART" id="SM00278"/>
    </source>
</evidence>
<dbReference type="InterPro" id="IPR004509">
    <property type="entry name" value="Competence_ComEA_HhH"/>
</dbReference>
<feature type="domain" description="Helix-hairpin-helix DNA-binding motif class 1" evidence="2">
    <location>
        <begin position="170"/>
        <end position="189"/>
    </location>
</feature>
<keyword evidence="3" id="KW-0238">DNA-binding</keyword>
<dbReference type="PROSITE" id="PS51257">
    <property type="entry name" value="PROKAR_LIPOPROTEIN"/>
    <property type="match status" value="1"/>
</dbReference>
<accession>A0ABS8DJG0</accession>
<organism evidence="3 4">
    <name type="scientific">Bariatricus massiliensis</name>
    <dbReference type="NCBI Taxonomy" id="1745713"/>
    <lineage>
        <taxon>Bacteria</taxon>
        <taxon>Bacillati</taxon>
        <taxon>Bacillota</taxon>
        <taxon>Clostridia</taxon>
        <taxon>Lachnospirales</taxon>
        <taxon>Lachnospiraceae</taxon>
        <taxon>Bariatricus</taxon>
    </lineage>
</organism>
<dbReference type="GO" id="GO:0003677">
    <property type="term" value="F:DNA binding"/>
    <property type="evidence" value="ECO:0007669"/>
    <property type="project" value="UniProtKB-KW"/>
</dbReference>
<dbReference type="NCBIfam" id="TIGR00426">
    <property type="entry name" value="competence protein ComEA helix-hairpin-helix repeat region"/>
    <property type="match status" value="1"/>
</dbReference>
<dbReference type="InterPro" id="IPR019554">
    <property type="entry name" value="Soluble_ligand-bd"/>
</dbReference>
<feature type="region of interest" description="Disordered" evidence="1">
    <location>
        <begin position="36"/>
        <end position="70"/>
    </location>
</feature>
<dbReference type="Pfam" id="PF10531">
    <property type="entry name" value="SLBB"/>
    <property type="match status" value="1"/>
</dbReference>
<sequence>MCKIRRTLWFVWIFWILIFILCGCTRQEEGLREVSLSENSQAGQDVEKADGGPEDEKTETERNGEEAQTQGQEPSIICVYVCGQVARAGVYELESGDRIVDAIEAAGGMTEEAAADWLNQAELLSDGQKVYVPDREEALSMEDMPAGGGAEGEASAETEGKVNLNTASKEELMTLAGIGETRAESILAYRREHGKFQSIEEIQQVEGIKSGIYSRIKDKIMI</sequence>
<dbReference type="PANTHER" id="PTHR21180">
    <property type="entry name" value="ENDONUCLEASE/EXONUCLEASE/PHOSPHATASE FAMILY DOMAIN-CONTAINING PROTEIN 1"/>
    <property type="match status" value="1"/>
</dbReference>
<dbReference type="InterPro" id="IPR051675">
    <property type="entry name" value="Endo/Exo/Phosphatase_dom_1"/>
</dbReference>
<dbReference type="Gene3D" id="1.10.150.280">
    <property type="entry name" value="AF1531-like domain"/>
    <property type="match status" value="1"/>
</dbReference>
<dbReference type="EMBL" id="JAJCIS010000010">
    <property type="protein sequence ID" value="MCB7388309.1"/>
    <property type="molecule type" value="Genomic_DNA"/>
</dbReference>
<dbReference type="SMART" id="SM00278">
    <property type="entry name" value="HhH1"/>
    <property type="match status" value="2"/>
</dbReference>
<gene>
    <name evidence="3" type="ORF">LIZ65_13550</name>
</gene>
<evidence type="ECO:0000256" key="1">
    <source>
        <dbReference type="SAM" id="MobiDB-lite"/>
    </source>
</evidence>
<dbReference type="SUPFAM" id="SSF47781">
    <property type="entry name" value="RuvA domain 2-like"/>
    <property type="match status" value="1"/>
</dbReference>
<feature type="compositionally biased region" description="Basic and acidic residues" evidence="1">
    <location>
        <begin position="45"/>
        <end position="65"/>
    </location>
</feature>
<dbReference type="Pfam" id="PF12836">
    <property type="entry name" value="HHH_3"/>
    <property type="match status" value="1"/>
</dbReference>
<dbReference type="RefSeq" id="WP_066731426.1">
    <property type="nucleotide sequence ID" value="NZ_JAJCIQ010000010.1"/>
</dbReference>
<dbReference type="InterPro" id="IPR010994">
    <property type="entry name" value="RuvA_2-like"/>
</dbReference>